<evidence type="ECO:0000313" key="1">
    <source>
        <dbReference type="EMBL" id="KAJ0094743.1"/>
    </source>
</evidence>
<evidence type="ECO:0000313" key="2">
    <source>
        <dbReference type="Proteomes" id="UP001164250"/>
    </source>
</evidence>
<sequence length="316" mass="36226">MSIRFLSCKANCISSDFAAVSPVISNQHPLRRLHRLHFLFSRALVITLPNMYYSRKRFPSDAMNKKYTVDMTIRDSKYGLIRNGVERDTGRCLGTEIDDTFLYLVFENLPWDLDDFGRRQATIENQVSIKHILLGILRGIEYLRSQNCVHEDLRPEFVLFDPDSKRVKVAYFGEPKSMDDLVSDWCLDNPAACLYYQAPEILFNGSSKVVDMWAVGCIFGEMLTGQPLFRSNTWLHLVASIFGVLGEPKPEVYGKIEITTDGLLTLSKNFDYKDLTKTFPGLEPAGIDLISRMLCLDPEQRITPQEALEHEYFKDL</sequence>
<comment type="caution">
    <text evidence="1">The sequence shown here is derived from an EMBL/GenBank/DDBJ whole genome shotgun (WGS) entry which is preliminary data.</text>
</comment>
<name>A0ACC1B776_9ROSI</name>
<keyword evidence="2" id="KW-1185">Reference proteome</keyword>
<accession>A0ACC1B776</accession>
<organism evidence="1 2">
    <name type="scientific">Pistacia atlantica</name>
    <dbReference type="NCBI Taxonomy" id="434234"/>
    <lineage>
        <taxon>Eukaryota</taxon>
        <taxon>Viridiplantae</taxon>
        <taxon>Streptophyta</taxon>
        <taxon>Embryophyta</taxon>
        <taxon>Tracheophyta</taxon>
        <taxon>Spermatophyta</taxon>
        <taxon>Magnoliopsida</taxon>
        <taxon>eudicotyledons</taxon>
        <taxon>Gunneridae</taxon>
        <taxon>Pentapetalae</taxon>
        <taxon>rosids</taxon>
        <taxon>malvids</taxon>
        <taxon>Sapindales</taxon>
        <taxon>Anacardiaceae</taxon>
        <taxon>Pistacia</taxon>
    </lineage>
</organism>
<protein>
    <submittedName>
        <fullName evidence="1">Uncharacterized protein</fullName>
    </submittedName>
</protein>
<proteinExistence type="predicted"/>
<reference evidence="2" key="1">
    <citation type="journal article" date="2023" name="G3 (Bethesda)">
        <title>Genome assembly and association tests identify interacting loci associated with vigor, precocity, and sex in interspecific pistachio rootstocks.</title>
        <authorList>
            <person name="Palmer W."/>
            <person name="Jacygrad E."/>
            <person name="Sagayaradj S."/>
            <person name="Cavanaugh K."/>
            <person name="Han R."/>
            <person name="Bertier L."/>
            <person name="Beede B."/>
            <person name="Kafkas S."/>
            <person name="Golino D."/>
            <person name="Preece J."/>
            <person name="Michelmore R."/>
        </authorList>
    </citation>
    <scope>NUCLEOTIDE SEQUENCE [LARGE SCALE GENOMIC DNA]</scope>
</reference>
<dbReference type="EMBL" id="CM047902">
    <property type="protein sequence ID" value="KAJ0094743.1"/>
    <property type="molecule type" value="Genomic_DNA"/>
</dbReference>
<gene>
    <name evidence="1" type="ORF">Patl1_15314</name>
</gene>
<dbReference type="Proteomes" id="UP001164250">
    <property type="component" value="Chromosome 6"/>
</dbReference>